<feature type="compositionally biased region" description="Polar residues" evidence="1">
    <location>
        <begin position="101"/>
        <end position="114"/>
    </location>
</feature>
<keyword evidence="3" id="KW-1185">Reference proteome</keyword>
<evidence type="ECO:0000313" key="3">
    <source>
        <dbReference type="Proteomes" id="UP000077381"/>
    </source>
</evidence>
<protein>
    <submittedName>
        <fullName evidence="2">Uncharacterized protein</fullName>
    </submittedName>
</protein>
<reference evidence="2 3" key="1">
    <citation type="submission" date="2015-12" db="EMBL/GenBank/DDBJ databases">
        <title>Genome sequence of Streptomyces sp. G25.</title>
        <authorList>
            <person name="Poehlein A."/>
            <person name="Roettig A."/>
            <person name="Hiessl S."/>
            <person name="Hauschild P."/>
            <person name="Schauer J."/>
            <person name="Madkour M.H."/>
            <person name="Al-Ansari A.M."/>
            <person name="Almakishah N.H."/>
            <person name="Steinbuechel A."/>
            <person name="Daniel R."/>
        </authorList>
    </citation>
    <scope>NUCLEOTIDE SEQUENCE [LARGE SCALE GENOMIC DNA]</scope>
    <source>
        <strain evidence="3">G25(2015)</strain>
    </source>
</reference>
<feature type="region of interest" description="Disordered" evidence="1">
    <location>
        <begin position="95"/>
        <end position="114"/>
    </location>
</feature>
<name>A0A177HHQ6_9ACTN</name>
<dbReference type="STRING" id="1716141.STSP_68130"/>
<evidence type="ECO:0000313" key="2">
    <source>
        <dbReference type="EMBL" id="OAH09814.1"/>
    </source>
</evidence>
<accession>A0A177HHQ6</accession>
<feature type="region of interest" description="Disordered" evidence="1">
    <location>
        <begin position="1"/>
        <end position="54"/>
    </location>
</feature>
<dbReference type="EMBL" id="LOHS01000174">
    <property type="protein sequence ID" value="OAH09814.1"/>
    <property type="molecule type" value="Genomic_DNA"/>
</dbReference>
<dbReference type="PATRIC" id="fig|1716141.3.peg.7207"/>
<dbReference type="RefSeq" id="WP_067284775.1">
    <property type="nucleotide sequence ID" value="NZ_LOHS01000174.1"/>
</dbReference>
<proteinExistence type="predicted"/>
<evidence type="ECO:0000256" key="1">
    <source>
        <dbReference type="SAM" id="MobiDB-lite"/>
    </source>
</evidence>
<organism evidence="2 3">
    <name type="scientific">Streptomyces jeddahensis</name>
    <dbReference type="NCBI Taxonomy" id="1716141"/>
    <lineage>
        <taxon>Bacteria</taxon>
        <taxon>Bacillati</taxon>
        <taxon>Actinomycetota</taxon>
        <taxon>Actinomycetes</taxon>
        <taxon>Kitasatosporales</taxon>
        <taxon>Streptomycetaceae</taxon>
        <taxon>Streptomyces</taxon>
    </lineage>
</organism>
<feature type="compositionally biased region" description="Gly residues" evidence="1">
    <location>
        <begin position="7"/>
        <end position="17"/>
    </location>
</feature>
<sequence>MHVSDGSGSGVGAGAVGRGADAEGRTTVESADEGVREAPDETGPELDSPPSDVPSSPFFCFSLFFDSDADGEALADARSAADEPVSPLIGRALLAPVGAPSTESSATASGTVAA</sequence>
<dbReference type="Proteomes" id="UP000077381">
    <property type="component" value="Unassembled WGS sequence"/>
</dbReference>
<gene>
    <name evidence="2" type="ORF">STSP_68130</name>
</gene>
<dbReference type="AlphaFoldDB" id="A0A177HHQ6"/>
<comment type="caution">
    <text evidence="2">The sequence shown here is derived from an EMBL/GenBank/DDBJ whole genome shotgun (WGS) entry which is preliminary data.</text>
</comment>